<keyword evidence="1 3" id="KW-0853">WD repeat</keyword>
<keyword evidence="2" id="KW-0677">Repeat</keyword>
<dbReference type="PROSITE" id="PS50082">
    <property type="entry name" value="WD_REPEATS_2"/>
    <property type="match status" value="4"/>
</dbReference>
<comment type="caution">
    <text evidence="7">The sequence shown here is derived from an EMBL/GenBank/DDBJ whole genome shotgun (WGS) entry which is preliminary data.</text>
</comment>
<dbReference type="PROSITE" id="PS50197">
    <property type="entry name" value="BEACH"/>
    <property type="match status" value="1"/>
</dbReference>
<protein>
    <recommendedName>
        <fullName evidence="9">Guanine nucleotide-binding protein subunit beta-like protein</fullName>
    </recommendedName>
</protein>
<reference evidence="7 8" key="1">
    <citation type="journal article" date="2019" name="Sci. Rep.">
        <title>Nanopore sequencing improves the draft genome of the human pathogenic amoeba Naegleria fowleri.</title>
        <authorList>
            <person name="Liechti N."/>
            <person name="Schurch N."/>
            <person name="Bruggmann R."/>
            <person name="Wittwer M."/>
        </authorList>
    </citation>
    <scope>NUCLEOTIDE SEQUENCE [LARGE SCALE GENOMIC DNA]</scope>
    <source>
        <strain evidence="7 8">ATCC 30894</strain>
    </source>
</reference>
<dbReference type="InterPro" id="IPR050865">
    <property type="entry name" value="BEACH_Domain"/>
</dbReference>
<organism evidence="7 8">
    <name type="scientific">Naegleria fowleri</name>
    <name type="common">Brain eating amoeba</name>
    <dbReference type="NCBI Taxonomy" id="5763"/>
    <lineage>
        <taxon>Eukaryota</taxon>
        <taxon>Discoba</taxon>
        <taxon>Heterolobosea</taxon>
        <taxon>Tetramitia</taxon>
        <taxon>Eutetramitia</taxon>
        <taxon>Vahlkampfiidae</taxon>
        <taxon>Naegleria</taxon>
    </lineage>
</organism>
<gene>
    <name evidence="7" type="ORF">FDP41_007625</name>
</gene>
<feature type="repeat" description="WD" evidence="3">
    <location>
        <begin position="738"/>
        <end position="779"/>
    </location>
</feature>
<feature type="domain" description="BEACH-type PH" evidence="6">
    <location>
        <begin position="179"/>
        <end position="274"/>
    </location>
</feature>
<evidence type="ECO:0000313" key="8">
    <source>
        <dbReference type="Proteomes" id="UP000444721"/>
    </source>
</evidence>
<dbReference type="SUPFAM" id="SSF50729">
    <property type="entry name" value="PH domain-like"/>
    <property type="match status" value="1"/>
</dbReference>
<dbReference type="CDD" id="cd06071">
    <property type="entry name" value="Beach"/>
    <property type="match status" value="1"/>
</dbReference>
<dbReference type="Gene3D" id="2.30.29.30">
    <property type="entry name" value="Pleckstrin-homology domain (PH domain)/Phosphotyrosine-binding domain (PTB)"/>
    <property type="match status" value="1"/>
</dbReference>
<dbReference type="InterPro" id="IPR015943">
    <property type="entry name" value="WD40/YVTN_repeat-like_dom_sf"/>
</dbReference>
<dbReference type="InterPro" id="IPR036372">
    <property type="entry name" value="BEACH_dom_sf"/>
</dbReference>
<dbReference type="CDD" id="cd00200">
    <property type="entry name" value="WD40"/>
    <property type="match status" value="1"/>
</dbReference>
<name>A0A6A5CDQ1_NAEFO</name>
<dbReference type="PANTHER" id="PTHR13743">
    <property type="entry name" value="BEIGE/BEACH-RELATED"/>
    <property type="match status" value="1"/>
</dbReference>
<accession>A0A6A5CDQ1</accession>
<dbReference type="AlphaFoldDB" id="A0A6A5CDQ1"/>
<feature type="domain" description="BEACH" evidence="5">
    <location>
        <begin position="279"/>
        <end position="564"/>
    </location>
</feature>
<evidence type="ECO:0000256" key="1">
    <source>
        <dbReference type="ARBA" id="ARBA00022574"/>
    </source>
</evidence>
<evidence type="ECO:0000256" key="4">
    <source>
        <dbReference type="SAM" id="MobiDB-lite"/>
    </source>
</evidence>
<dbReference type="InterPro" id="IPR011993">
    <property type="entry name" value="PH-like_dom_sf"/>
</dbReference>
<dbReference type="VEuPathDB" id="AmoebaDB:NF0015900"/>
<dbReference type="InterPro" id="IPR000409">
    <property type="entry name" value="BEACH_dom"/>
</dbReference>
<evidence type="ECO:0000259" key="5">
    <source>
        <dbReference type="PROSITE" id="PS50197"/>
    </source>
</evidence>
<dbReference type="OrthoDB" id="26681at2759"/>
<dbReference type="SMART" id="SM00320">
    <property type="entry name" value="WD40"/>
    <property type="match status" value="7"/>
</dbReference>
<dbReference type="InterPro" id="IPR057496">
    <property type="entry name" value="FAN-like_PH"/>
</dbReference>
<feature type="repeat" description="WD" evidence="3">
    <location>
        <begin position="996"/>
        <end position="1029"/>
    </location>
</feature>
<dbReference type="Pfam" id="PF02138">
    <property type="entry name" value="Beach"/>
    <property type="match status" value="1"/>
</dbReference>
<dbReference type="OMA" id="QVYKRRY"/>
<keyword evidence="8" id="KW-1185">Reference proteome</keyword>
<sequence length="1029" mass="117602">MLRKKNNKRFNMLLLKEDEIYFQDFSCTYFMGVGGREKYKGRLHFCSHSLVFVPDDTRYSITRHSFDKIEGGFKKFRPTPSNQPFFSSFSEENMFCFTCTEFVEIRKGNKDHPYIFKKQPDTVVIGLTFLTAQQFVEKISPIYQLFQNNSGTPSIEKINQIYEDQIAKGFSFDITWLEDFREQTLYETHGTKVTPLVDTHGCILLTNERIYFQPFNNISTKPVKKYNLRDINRIVKRRYNLRQIGVEIFLRNNKSIFFSFKNQVERDNFYNTILKQPVISNISMNDQGNMTLKWQSGLISNFDYLLYLNFIADRSFNDLTQYPVFPWVVADYSSKTLDLQDPNTFRDLKKPIGALNPDRLKYFKDRYYQMPDPKFLYGTHYSTPGYVLYFLVRQAPEYMLKLQNGKFDAPDREFCSIKQTFNSVLTNTTDLKELIPEFYQSTGSFLMNSLNLDLGVRNNGQRVNNVILPPWSKDEQDFIYKCRLALESDYVSQNLHHWIDLIFGYKQRGEEAVKADNLFYYLTYEGAVDIEKIRDPIERRGIEIQIREFGQTPKQVFTSPHPQRKASTNLANITKFSVTSSDTIPLDIISATNRDVPQSPSVVRTGSSVFMDRESAFSSSSKTSSPILSSTSSFRSISSPLFTPKDNDDFDVNDLLKSDLNRPSSFFNKQLEELEPSSSSLQSADSFSSSVSLDSLTTDNSPNRTRKKRSTLRKQKQNENSFTPKFSTTTTEEPTLKVELHRDRITSAIISKDKSRVYTSSDDSTCKIYSLESKRQLRRIADMGDMALSSCAILDETSEQKILVAGSWDNRIYVYSVEYGKVLDMIQAHEDAISRICVKNDTLISSSWDSTVKVWKCTSDSVTSTPMLTFQDHESPVHSLNVDASGNLIVSGSEDGLVIVFDLRQKKAISEFHAHNDVVADTCFCGEDSQRFVSCSKDGSIKLFDVSGTEIAQFSSPVVSQAWRCLASDGFELLSGGEDGKLYKWNVQDGSLTKAINAHNAALTCISVSDDGESVVTGSKSGEMIYWDK</sequence>
<dbReference type="InterPro" id="IPR036322">
    <property type="entry name" value="WD40_repeat_dom_sf"/>
</dbReference>
<dbReference type="FunFam" id="1.10.1540.10:FF:000001">
    <property type="entry name" value="neurobeachin isoform X1"/>
    <property type="match status" value="1"/>
</dbReference>
<evidence type="ECO:0000256" key="2">
    <source>
        <dbReference type="ARBA" id="ARBA00022737"/>
    </source>
</evidence>
<feature type="compositionally biased region" description="Basic residues" evidence="4">
    <location>
        <begin position="704"/>
        <end position="715"/>
    </location>
</feature>
<dbReference type="GeneID" id="68114843"/>
<dbReference type="Gene3D" id="1.10.1540.10">
    <property type="entry name" value="BEACH domain"/>
    <property type="match status" value="1"/>
</dbReference>
<feature type="repeat" description="WD" evidence="3">
    <location>
        <begin position="870"/>
        <end position="911"/>
    </location>
</feature>
<dbReference type="EMBL" id="VFQX01000004">
    <property type="protein sequence ID" value="KAF0983710.1"/>
    <property type="molecule type" value="Genomic_DNA"/>
</dbReference>
<evidence type="ECO:0000256" key="3">
    <source>
        <dbReference type="PROSITE-ProRule" id="PRU00221"/>
    </source>
</evidence>
<evidence type="ECO:0000313" key="7">
    <source>
        <dbReference type="EMBL" id="KAF0983710.1"/>
    </source>
</evidence>
<feature type="compositionally biased region" description="Low complexity" evidence="4">
    <location>
        <begin position="691"/>
        <end position="701"/>
    </location>
</feature>
<feature type="compositionally biased region" description="Polar residues" evidence="4">
    <location>
        <begin position="718"/>
        <end position="733"/>
    </location>
</feature>
<feature type="region of interest" description="Disordered" evidence="4">
    <location>
        <begin position="691"/>
        <end position="734"/>
    </location>
</feature>
<dbReference type="PANTHER" id="PTHR13743:SF123">
    <property type="entry name" value="PROTEIN FAN"/>
    <property type="match status" value="1"/>
</dbReference>
<dbReference type="Pfam" id="PF14844">
    <property type="entry name" value="PH_BEACH"/>
    <property type="match status" value="1"/>
</dbReference>
<dbReference type="Pfam" id="PF00400">
    <property type="entry name" value="WD40"/>
    <property type="match status" value="5"/>
</dbReference>
<dbReference type="SMART" id="SM01026">
    <property type="entry name" value="Beach"/>
    <property type="match status" value="1"/>
</dbReference>
<proteinExistence type="predicted"/>
<dbReference type="Gene3D" id="2.130.10.10">
    <property type="entry name" value="YVTN repeat-like/Quinoprotein amine dehydrogenase"/>
    <property type="match status" value="2"/>
</dbReference>
<feature type="repeat" description="WD" evidence="3">
    <location>
        <begin position="826"/>
        <end position="865"/>
    </location>
</feature>
<dbReference type="RefSeq" id="XP_044568423.1">
    <property type="nucleotide sequence ID" value="XM_044711390.1"/>
</dbReference>
<evidence type="ECO:0008006" key="9">
    <source>
        <dbReference type="Google" id="ProtNLM"/>
    </source>
</evidence>
<dbReference type="VEuPathDB" id="AmoebaDB:FDP41_007625"/>
<dbReference type="Proteomes" id="UP000444721">
    <property type="component" value="Unassembled WGS sequence"/>
</dbReference>
<dbReference type="SUPFAM" id="SSF81837">
    <property type="entry name" value="BEACH domain"/>
    <property type="match status" value="1"/>
</dbReference>
<dbReference type="InterPro" id="IPR023362">
    <property type="entry name" value="PH-BEACH_dom"/>
</dbReference>
<dbReference type="CDD" id="cd01201">
    <property type="entry name" value="PH_BEACH"/>
    <property type="match status" value="1"/>
</dbReference>
<dbReference type="VEuPathDB" id="AmoebaDB:NfTy_007080"/>
<evidence type="ECO:0000259" key="6">
    <source>
        <dbReference type="PROSITE" id="PS51783"/>
    </source>
</evidence>
<dbReference type="SUPFAM" id="SSF50978">
    <property type="entry name" value="WD40 repeat-like"/>
    <property type="match status" value="1"/>
</dbReference>
<dbReference type="InterPro" id="IPR001680">
    <property type="entry name" value="WD40_rpt"/>
</dbReference>
<dbReference type="Pfam" id="PF25400">
    <property type="entry name" value="PH_FAN"/>
    <property type="match status" value="1"/>
</dbReference>
<dbReference type="PROSITE" id="PS51783">
    <property type="entry name" value="PH_BEACH"/>
    <property type="match status" value="1"/>
</dbReference>
<dbReference type="PROSITE" id="PS50294">
    <property type="entry name" value="WD_REPEATS_REGION"/>
    <property type="match status" value="2"/>
</dbReference>